<dbReference type="Proteomes" id="UP001597387">
    <property type="component" value="Unassembled WGS sequence"/>
</dbReference>
<comment type="caution">
    <text evidence="1">The sequence shown here is derived from an EMBL/GenBank/DDBJ whole genome shotgun (WGS) entry which is preliminary data.</text>
</comment>
<keyword evidence="2" id="KW-1185">Reference proteome</keyword>
<dbReference type="EMBL" id="JBHUHZ010000002">
    <property type="protein sequence ID" value="MFD2163616.1"/>
    <property type="molecule type" value="Genomic_DNA"/>
</dbReference>
<proteinExistence type="predicted"/>
<sequence length="84" mass="9951">MQQPFDIELGGVIYSVFPEEEDVYTIFKEGEEYIKIQKDTDQHWLKLDDETDLPLFTEDQEVDNIGRAISEYKEEETDEDQISE</sequence>
<gene>
    <name evidence="1" type="ORF">ACFSJU_14495</name>
</gene>
<accession>A0ABW4ZP37</accession>
<organism evidence="1 2">
    <name type="scientific">Paradesertivirga mongoliensis</name>
    <dbReference type="NCBI Taxonomy" id="2100740"/>
    <lineage>
        <taxon>Bacteria</taxon>
        <taxon>Pseudomonadati</taxon>
        <taxon>Bacteroidota</taxon>
        <taxon>Sphingobacteriia</taxon>
        <taxon>Sphingobacteriales</taxon>
        <taxon>Sphingobacteriaceae</taxon>
        <taxon>Paradesertivirga</taxon>
    </lineage>
</organism>
<evidence type="ECO:0000313" key="2">
    <source>
        <dbReference type="Proteomes" id="UP001597387"/>
    </source>
</evidence>
<dbReference type="RefSeq" id="WP_255900590.1">
    <property type="nucleotide sequence ID" value="NZ_JAFMZO010000002.1"/>
</dbReference>
<evidence type="ECO:0000313" key="1">
    <source>
        <dbReference type="EMBL" id="MFD2163616.1"/>
    </source>
</evidence>
<reference evidence="2" key="1">
    <citation type="journal article" date="2019" name="Int. J. Syst. Evol. Microbiol.">
        <title>The Global Catalogue of Microorganisms (GCM) 10K type strain sequencing project: providing services to taxonomists for standard genome sequencing and annotation.</title>
        <authorList>
            <consortium name="The Broad Institute Genomics Platform"/>
            <consortium name="The Broad Institute Genome Sequencing Center for Infectious Disease"/>
            <person name="Wu L."/>
            <person name="Ma J."/>
        </authorList>
    </citation>
    <scope>NUCLEOTIDE SEQUENCE [LARGE SCALE GENOMIC DNA]</scope>
    <source>
        <strain evidence="2">KCTC 42217</strain>
    </source>
</reference>
<protein>
    <submittedName>
        <fullName evidence="1">Uncharacterized protein</fullName>
    </submittedName>
</protein>
<name>A0ABW4ZP37_9SPHI</name>